<reference evidence="4" key="1">
    <citation type="submission" date="2016-10" db="EMBL/GenBank/DDBJ databases">
        <authorList>
            <person name="Varghese N."/>
            <person name="Submissions S."/>
        </authorList>
    </citation>
    <scope>NUCLEOTIDE SEQUENCE [LARGE SCALE GENOMIC DNA]</scope>
    <source>
        <strain evidence="4">930I</strain>
    </source>
</reference>
<evidence type="ECO:0000313" key="4">
    <source>
        <dbReference type="Proteomes" id="UP000217076"/>
    </source>
</evidence>
<feature type="transmembrane region" description="Helical" evidence="2">
    <location>
        <begin position="268"/>
        <end position="289"/>
    </location>
</feature>
<dbReference type="Proteomes" id="UP000217076">
    <property type="component" value="Unassembled WGS sequence"/>
</dbReference>
<feature type="transmembrane region" description="Helical" evidence="2">
    <location>
        <begin position="332"/>
        <end position="352"/>
    </location>
</feature>
<evidence type="ECO:0000256" key="1">
    <source>
        <dbReference type="SAM" id="MobiDB-lite"/>
    </source>
</evidence>
<feature type="transmembrane region" description="Helical" evidence="2">
    <location>
        <begin position="149"/>
        <end position="173"/>
    </location>
</feature>
<protein>
    <submittedName>
        <fullName evidence="3">Citrate/tricarballylate utilization protein</fullName>
    </submittedName>
</protein>
<feature type="transmembrane region" description="Helical" evidence="2">
    <location>
        <begin position="309"/>
        <end position="326"/>
    </location>
</feature>
<dbReference type="InterPro" id="IPR012830">
    <property type="entry name" value="Citrate_utilization_prot_B"/>
</dbReference>
<feature type="compositionally biased region" description="Pro residues" evidence="1">
    <location>
        <begin position="1"/>
        <end position="11"/>
    </location>
</feature>
<accession>A0A1G8ATG9</accession>
<dbReference type="Gene3D" id="1.20.950.20">
    <property type="entry name" value="Transmembrane di-heme cytochromes, Chain C"/>
    <property type="match status" value="1"/>
</dbReference>
<dbReference type="RefSeq" id="WP_245689396.1">
    <property type="nucleotide sequence ID" value="NZ_FNCV01000005.1"/>
</dbReference>
<evidence type="ECO:0000256" key="2">
    <source>
        <dbReference type="SAM" id="Phobius"/>
    </source>
</evidence>
<dbReference type="SUPFAM" id="SSF54862">
    <property type="entry name" value="4Fe-4S ferredoxins"/>
    <property type="match status" value="1"/>
</dbReference>
<feature type="region of interest" description="Disordered" evidence="1">
    <location>
        <begin position="1"/>
        <end position="21"/>
    </location>
</feature>
<dbReference type="NCBIfam" id="TIGR02484">
    <property type="entry name" value="CitB"/>
    <property type="match status" value="1"/>
</dbReference>
<keyword evidence="4" id="KW-1185">Reference proteome</keyword>
<dbReference type="SUPFAM" id="SSF103501">
    <property type="entry name" value="Respiratory nitrate reductase 1 gamma chain"/>
    <property type="match status" value="1"/>
</dbReference>
<keyword evidence="2" id="KW-0812">Transmembrane</keyword>
<dbReference type="AlphaFoldDB" id="A0A1G8ATG9"/>
<name>A0A1G8ATG9_9PROT</name>
<dbReference type="EMBL" id="FNCV01000005">
    <property type="protein sequence ID" value="SDH24301.1"/>
    <property type="molecule type" value="Genomic_DNA"/>
</dbReference>
<feature type="transmembrane region" description="Helical" evidence="2">
    <location>
        <begin position="118"/>
        <end position="137"/>
    </location>
</feature>
<dbReference type="InterPro" id="IPR036197">
    <property type="entry name" value="NarG-like_sf"/>
</dbReference>
<keyword evidence="2" id="KW-0472">Membrane</keyword>
<evidence type="ECO:0000313" key="3">
    <source>
        <dbReference type="EMBL" id="SDH24301.1"/>
    </source>
</evidence>
<dbReference type="STRING" id="83401.SAMN05421742_105105"/>
<proteinExistence type="predicted"/>
<organism evidence="3 4">
    <name type="scientific">Roseospirillum parvum</name>
    <dbReference type="NCBI Taxonomy" id="83401"/>
    <lineage>
        <taxon>Bacteria</taxon>
        <taxon>Pseudomonadati</taxon>
        <taxon>Pseudomonadota</taxon>
        <taxon>Alphaproteobacteria</taxon>
        <taxon>Rhodospirillales</taxon>
        <taxon>Rhodospirillaceae</taxon>
        <taxon>Roseospirillum</taxon>
    </lineage>
</organism>
<gene>
    <name evidence="3" type="ORF">SAMN05421742_105105</name>
</gene>
<keyword evidence="2" id="KW-1133">Transmembrane helix</keyword>
<sequence length="377" mass="40341">MSEPPLIPQPPSAHMADPLEPLGNPLDEARRQLAICNVCKYCNGFCPVFAAAEQRAGLSDGDLLHLAHLCHNCRNCWYACQYAPPNPFAVNLPRALARVRMLTYRAYAWPGEVAGPGWLALLLALAVPVLTVFLVPAEVLFASHQGPGAFYAVIPWGVLTGLAAVSLGGALVMMAVGMARYWRDTGGGSPLSALKALPRALKAVALLKHMNGGGVGCNDVDGRFSRRRRWLHQSLLGGLLLCLAATLWAAAWHHFLGREAPYPLTSPPVLLGTVGGGLMTLGSAGLMWLKRRADPEPADSRAVRAEWSLLGQLLAVALSGLALLAWRDSAAMGLLLALHLGIVLGFFFALPFGKLAHAPYRLLSLIRAVMDTRDPPP</sequence>
<feature type="transmembrane region" description="Helical" evidence="2">
    <location>
        <begin position="235"/>
        <end position="256"/>
    </location>
</feature>